<reference evidence="1 2" key="1">
    <citation type="submission" date="2015-05" db="EMBL/GenBank/DDBJ databases">
        <title>Genome sequencing and analysis of members of genus Stenotrophomonas.</title>
        <authorList>
            <person name="Patil P.P."/>
            <person name="Midha S."/>
            <person name="Patil P.B."/>
        </authorList>
    </citation>
    <scope>NUCLEOTIDE SEQUENCE [LARGE SCALE GENOMIC DNA]</scope>
    <source>
        <strain evidence="1 2">DSM 21858</strain>
    </source>
</reference>
<keyword evidence="2" id="KW-1185">Reference proteome</keyword>
<evidence type="ECO:0000313" key="2">
    <source>
        <dbReference type="Proteomes" id="UP000052052"/>
    </source>
</evidence>
<protein>
    <submittedName>
        <fullName evidence="1">Uncharacterized protein</fullName>
    </submittedName>
</protein>
<evidence type="ECO:0000313" key="1">
    <source>
        <dbReference type="EMBL" id="KRG70061.1"/>
    </source>
</evidence>
<dbReference type="PATRIC" id="fig|344882.3.peg.2834"/>
<dbReference type="AlphaFoldDB" id="A0A0R0CJE3"/>
<name>A0A0R0CJE3_9GAMM</name>
<gene>
    <name evidence="1" type="ORF">ABB29_07450</name>
</gene>
<dbReference type="Proteomes" id="UP000052052">
    <property type="component" value="Unassembled WGS sequence"/>
</dbReference>
<accession>A0A0R0CJE3</accession>
<comment type="caution">
    <text evidence="1">The sequence shown here is derived from an EMBL/GenBank/DDBJ whole genome shotgun (WGS) entry which is preliminary data.</text>
</comment>
<organism evidence="1 2">
    <name type="scientific">Pseudoxanthomonas dokdonensis</name>
    <dbReference type="NCBI Taxonomy" id="344882"/>
    <lineage>
        <taxon>Bacteria</taxon>
        <taxon>Pseudomonadati</taxon>
        <taxon>Pseudomonadota</taxon>
        <taxon>Gammaproteobacteria</taxon>
        <taxon>Lysobacterales</taxon>
        <taxon>Lysobacteraceae</taxon>
        <taxon>Pseudoxanthomonas</taxon>
    </lineage>
</organism>
<sequence>MAAKLSTADGIEYRYGPSAAAYGATGNEGRPTLSARPDHSFDPIAWSVGGKRGCHASQHGGFCGTWQLGGPLQAKVGDYSSSIAHAAYVADTPETSVGVASFQALAMANNTYSQKPEPSWTTYYGDNREGFDDFHALDYGTDARKAIAIGRCYRQGWCSNSLMAFQSGLIGGTGSNTAYNRASLKLPAGKVPTGIVLTHSSEFALVTIWDTVNIRGQVAVIALGGQTAACRDGNCRSDFWGEWRGFYPGLPNLGNIGYMKLLGFIDLPDEMRAPTEISASTGLDHTDYLYMHKPQDFLLDDAAVRQAFNDGEYRDRTARAGVAVVISKSERRAAVIDLGPLFRYYRAQYFAASQADFDQRQASAGEGPGQWPYRFEAQPSQMPTVAKVIAFEHKPTAVNVLAKGPGRAFVATQQGQLHIFDLGGYLDPDRKAGAEQIARLSSVMVGRNPTGITYPKMHGLASDSRRVYKDSYKREVIVTSRGDRRIDFVKFAADYNSGAVRGEATIVDADLVDPISSEDADTHGTEGYVLSVADYGGRRVSNYRYGPVIFHTNPGMACAAPAGCPVQGPYRYELGGRHPLPGGPFHINGANIP</sequence>
<proteinExistence type="predicted"/>
<dbReference type="EMBL" id="LDJL01000007">
    <property type="protein sequence ID" value="KRG70061.1"/>
    <property type="molecule type" value="Genomic_DNA"/>
</dbReference>